<dbReference type="CDD" id="cd10912">
    <property type="entry name" value="PIN_YacP-like"/>
    <property type="match status" value="1"/>
</dbReference>
<evidence type="ECO:0000313" key="2">
    <source>
        <dbReference type="Proteomes" id="UP000050326"/>
    </source>
</evidence>
<dbReference type="OrthoDB" id="9792160at2"/>
<reference evidence="1 2" key="1">
    <citation type="submission" date="2015-09" db="EMBL/GenBank/DDBJ databases">
        <title>Genome sequence of Oxobacter pfennigii DSM 3222.</title>
        <authorList>
            <person name="Poehlein A."/>
            <person name="Bengelsdorf F.R."/>
            <person name="Schiel-Bengelsdorf B."/>
            <person name="Duerre P."/>
            <person name="Daniel R."/>
        </authorList>
    </citation>
    <scope>NUCLEOTIDE SEQUENCE [LARGE SCALE GENOMIC DNA]</scope>
    <source>
        <strain evidence="1 2">DSM 3222</strain>
    </source>
</reference>
<accession>A0A0P8WK74</accession>
<dbReference type="PANTHER" id="PTHR34547:SF1">
    <property type="entry name" value="YACP-LIKE NYN DOMAIN PROTEIN"/>
    <property type="match status" value="1"/>
</dbReference>
<dbReference type="Proteomes" id="UP000050326">
    <property type="component" value="Unassembled WGS sequence"/>
</dbReference>
<sequence length="170" mass="19840">MKYFLIVDGYNMINSWPELKTIGEDNLEDARVKLTELLENYRAYKGIKVVVVFDAHMVKGSMEKREFHGGLEVVYTKENETADAFIEKVVDEIGRKHNVLVATSDWLEQQIVLGRGAARISARELREEMLRAQKIMRDKYKIKPSAEKQSIENRIQGEVLEKLEKIRRER</sequence>
<dbReference type="InterPro" id="IPR010298">
    <property type="entry name" value="YacP-like"/>
</dbReference>
<protein>
    <submittedName>
        <fullName evidence="1">YacP-like NYN domain protein</fullName>
    </submittedName>
</protein>
<gene>
    <name evidence="1" type="ORF">OXPF_38270</name>
</gene>
<dbReference type="AlphaFoldDB" id="A0A0P8WK74"/>
<dbReference type="EMBL" id="LKET01000062">
    <property type="protein sequence ID" value="KPU42650.1"/>
    <property type="molecule type" value="Genomic_DNA"/>
</dbReference>
<dbReference type="Pfam" id="PF05991">
    <property type="entry name" value="NYN_YacP"/>
    <property type="match status" value="1"/>
</dbReference>
<keyword evidence="2" id="KW-1185">Reference proteome</keyword>
<proteinExistence type="predicted"/>
<dbReference type="PANTHER" id="PTHR34547">
    <property type="entry name" value="YACP-LIKE NYN DOMAIN PROTEIN"/>
    <property type="match status" value="1"/>
</dbReference>
<organism evidence="1 2">
    <name type="scientific">Oxobacter pfennigii</name>
    <dbReference type="NCBI Taxonomy" id="36849"/>
    <lineage>
        <taxon>Bacteria</taxon>
        <taxon>Bacillati</taxon>
        <taxon>Bacillota</taxon>
        <taxon>Clostridia</taxon>
        <taxon>Eubacteriales</taxon>
        <taxon>Clostridiaceae</taxon>
        <taxon>Oxobacter</taxon>
    </lineage>
</organism>
<name>A0A0P8WK74_9CLOT</name>
<evidence type="ECO:0000313" key="1">
    <source>
        <dbReference type="EMBL" id="KPU42650.1"/>
    </source>
</evidence>
<dbReference type="STRING" id="36849.OXPF_38270"/>
<comment type="caution">
    <text evidence="1">The sequence shown here is derived from an EMBL/GenBank/DDBJ whole genome shotgun (WGS) entry which is preliminary data.</text>
</comment>
<dbReference type="RefSeq" id="WP_083480047.1">
    <property type="nucleotide sequence ID" value="NZ_LKET01000062.1"/>
</dbReference>